<dbReference type="Pfam" id="PF00759">
    <property type="entry name" value="Glyco_hydro_9"/>
    <property type="match status" value="1"/>
</dbReference>
<comment type="catalytic activity">
    <reaction evidence="1 10">
        <text>Endohydrolysis of (1-&gt;4)-beta-D-glucosidic linkages in cellulose, lichenin and cereal beta-D-glucans.</text>
        <dbReference type="EC" id="3.2.1.4"/>
    </reaction>
</comment>
<evidence type="ECO:0000313" key="13">
    <source>
        <dbReference type="Proteomes" id="UP001161247"/>
    </source>
</evidence>
<evidence type="ECO:0000256" key="9">
    <source>
        <dbReference type="PROSITE-ProRule" id="PRU10060"/>
    </source>
</evidence>
<dbReference type="InterPro" id="IPR018221">
    <property type="entry name" value="Glyco_hydro_9_His_AS"/>
</dbReference>
<feature type="active site" evidence="9">
    <location>
        <position position="488"/>
    </location>
</feature>
<evidence type="ECO:0000256" key="8">
    <source>
        <dbReference type="PROSITE-ProRule" id="PRU10059"/>
    </source>
</evidence>
<keyword evidence="13" id="KW-1185">Reference proteome</keyword>
<keyword evidence="3 8" id="KW-0378">Hydrolase</keyword>
<keyword evidence="4 10" id="KW-0136">Cellulose degradation</keyword>
<evidence type="ECO:0000256" key="6">
    <source>
        <dbReference type="ARBA" id="ARBA00023295"/>
    </source>
</evidence>
<dbReference type="EC" id="3.2.1.4" evidence="10"/>
<feature type="active site" evidence="9">
    <location>
        <position position="479"/>
    </location>
</feature>
<dbReference type="Gene3D" id="1.50.10.10">
    <property type="match status" value="1"/>
</dbReference>
<keyword evidence="7 8" id="KW-0624">Polysaccharide degradation</keyword>
<dbReference type="InterPro" id="IPR008928">
    <property type="entry name" value="6-hairpin_glycosidase_sf"/>
</dbReference>
<reference evidence="12" key="1">
    <citation type="submission" date="2023-03" db="EMBL/GenBank/DDBJ databases">
        <authorList>
            <person name="Julca I."/>
        </authorList>
    </citation>
    <scope>NUCLEOTIDE SEQUENCE</scope>
</reference>
<evidence type="ECO:0000313" key="12">
    <source>
        <dbReference type="EMBL" id="CAI9094169.1"/>
    </source>
</evidence>
<dbReference type="Proteomes" id="UP001161247">
    <property type="component" value="Chromosome 2"/>
</dbReference>
<evidence type="ECO:0000256" key="4">
    <source>
        <dbReference type="ARBA" id="ARBA00023001"/>
    </source>
</evidence>
<accession>A0AAV1CEX8</accession>
<keyword evidence="10" id="KW-0732">Signal</keyword>
<evidence type="ECO:0000256" key="10">
    <source>
        <dbReference type="RuleBase" id="RU361166"/>
    </source>
</evidence>
<evidence type="ECO:0000256" key="7">
    <source>
        <dbReference type="ARBA" id="ARBA00023326"/>
    </source>
</evidence>
<feature type="domain" description="Glycoside hydrolase family 9" evidence="11">
    <location>
        <begin position="52"/>
        <end position="500"/>
    </location>
</feature>
<proteinExistence type="inferred from homology"/>
<gene>
    <name evidence="12" type="ORF">OLC1_LOCUS5397</name>
</gene>
<dbReference type="PANTHER" id="PTHR22298">
    <property type="entry name" value="ENDO-1,4-BETA-GLUCANASE"/>
    <property type="match status" value="1"/>
</dbReference>
<evidence type="ECO:0000256" key="3">
    <source>
        <dbReference type="ARBA" id="ARBA00022801"/>
    </source>
</evidence>
<dbReference type="SUPFAM" id="SSF48208">
    <property type="entry name" value="Six-hairpin glycosidases"/>
    <property type="match status" value="1"/>
</dbReference>
<dbReference type="GO" id="GO:0030245">
    <property type="term" value="P:cellulose catabolic process"/>
    <property type="evidence" value="ECO:0007669"/>
    <property type="project" value="UniProtKB-KW"/>
</dbReference>
<dbReference type="FunFam" id="1.50.10.10:FF:000020">
    <property type="entry name" value="Endoglucanase"/>
    <property type="match status" value="1"/>
</dbReference>
<dbReference type="PROSITE" id="PS00698">
    <property type="entry name" value="GH9_3"/>
    <property type="match status" value="1"/>
</dbReference>
<comment type="similarity">
    <text evidence="2 8 10">Belongs to the glycosyl hydrolase 9 (cellulase E) family.</text>
</comment>
<dbReference type="InterPro" id="IPR001701">
    <property type="entry name" value="Glyco_hydro_9"/>
</dbReference>
<dbReference type="PROSITE" id="PS00592">
    <property type="entry name" value="GH9_2"/>
    <property type="match status" value="1"/>
</dbReference>
<feature type="chain" id="PRO_5043113597" description="Endoglucanase" evidence="10">
    <location>
        <begin position="36"/>
        <end position="537"/>
    </location>
</feature>
<dbReference type="InterPro" id="IPR033126">
    <property type="entry name" value="Glyco_hydro_9_Asp/Glu_AS"/>
</dbReference>
<evidence type="ECO:0000256" key="1">
    <source>
        <dbReference type="ARBA" id="ARBA00000966"/>
    </source>
</evidence>
<evidence type="ECO:0000256" key="5">
    <source>
        <dbReference type="ARBA" id="ARBA00023277"/>
    </source>
</evidence>
<dbReference type="EMBL" id="OX459119">
    <property type="protein sequence ID" value="CAI9094169.1"/>
    <property type="molecule type" value="Genomic_DNA"/>
</dbReference>
<dbReference type="InterPro" id="IPR012341">
    <property type="entry name" value="6hp_glycosidase-like_sf"/>
</dbReference>
<keyword evidence="6 8" id="KW-0326">Glycosidase</keyword>
<sequence length="537" mass="59407">MMQRRGCGNSAMNVTVLFLLCNMIINIGNITITLAADNVDQKLSSCGSSNHYKEALEKGILFFEGQRSGKLPPTQRARWRGDSALNDGKAQDVNLTGGYYDAGDNVKFTWPMAYTVTLLSWAAIEHQWELSSANQLEYLRSAILWATDYLLKAQDSQSSLYAQVGDGTRDHQCWERPEDMDTPRTIYKIDKKTPGTEVAAEVAAAFAAASSVFKHTSPRYADRLMHQSKEMFQFAITNKGSYQGSCPYYCSFSGYEDELLWAAAWIYKLTGEKYYLRYLTANQAWSHPVAEFSWDNKFAGVQTLMAKEFLAGNMNLSNYKTDADAFVCAMMPGSGSSQIKTTPGGLLYSRESSNIQYVTGAAMILLYYSNTLAASRSGSAQKVQCGYKCFTPAEITAFAKSQIDYILGDNPLKMSYMVGFGKRFPMQLHHRGASIPSIYAHPEKVGCSNDWYYSTMPNPNVHIGAIVGGGPNANDQFIDLRSDYSHLEPTIYTNAAFVGSLASLLGLVREGADNCLLMPHQQQNSTTTNNTSSSYSS</sequence>
<organism evidence="12 13">
    <name type="scientific">Oldenlandia corymbosa var. corymbosa</name>
    <dbReference type="NCBI Taxonomy" id="529605"/>
    <lineage>
        <taxon>Eukaryota</taxon>
        <taxon>Viridiplantae</taxon>
        <taxon>Streptophyta</taxon>
        <taxon>Embryophyta</taxon>
        <taxon>Tracheophyta</taxon>
        <taxon>Spermatophyta</taxon>
        <taxon>Magnoliopsida</taxon>
        <taxon>eudicotyledons</taxon>
        <taxon>Gunneridae</taxon>
        <taxon>Pentapetalae</taxon>
        <taxon>asterids</taxon>
        <taxon>lamiids</taxon>
        <taxon>Gentianales</taxon>
        <taxon>Rubiaceae</taxon>
        <taxon>Rubioideae</taxon>
        <taxon>Spermacoceae</taxon>
        <taxon>Hedyotis-Oldenlandia complex</taxon>
        <taxon>Oldenlandia</taxon>
    </lineage>
</organism>
<feature type="signal peptide" evidence="10">
    <location>
        <begin position="1"/>
        <end position="35"/>
    </location>
</feature>
<keyword evidence="5 8" id="KW-0119">Carbohydrate metabolism</keyword>
<name>A0AAV1CEX8_OLDCO</name>
<evidence type="ECO:0000256" key="2">
    <source>
        <dbReference type="ARBA" id="ARBA00007072"/>
    </source>
</evidence>
<protein>
    <recommendedName>
        <fullName evidence="10">Endoglucanase</fullName>
        <ecNumber evidence="10">3.2.1.4</ecNumber>
    </recommendedName>
</protein>
<dbReference type="AlphaFoldDB" id="A0AAV1CEX8"/>
<feature type="active site" evidence="8">
    <location>
        <position position="429"/>
    </location>
</feature>
<evidence type="ECO:0000259" key="11">
    <source>
        <dbReference type="Pfam" id="PF00759"/>
    </source>
</evidence>
<dbReference type="GO" id="GO:0008810">
    <property type="term" value="F:cellulase activity"/>
    <property type="evidence" value="ECO:0007669"/>
    <property type="project" value="UniProtKB-EC"/>
</dbReference>